<dbReference type="Pfam" id="PF07686">
    <property type="entry name" value="V-set"/>
    <property type="match status" value="2"/>
</dbReference>
<feature type="domain" description="Ig-like" evidence="2">
    <location>
        <begin position="172"/>
        <end position="276"/>
    </location>
</feature>
<protein>
    <submittedName>
        <fullName evidence="3">KV401 protein</fullName>
    </submittedName>
</protein>
<dbReference type="SMART" id="SM00406">
    <property type="entry name" value="IGv"/>
    <property type="match status" value="2"/>
</dbReference>
<sequence>ELPFMATESTTTMTFISIFIWALVICTQESSGQYTVTQTPAVKSVLPGDTVALSCKVSSTVYNNDNLAWYQQKPGEAPKPLIYWANRRPSGIPTRFSGSGSGTDFTLTISGVQAEDAGDYYCQSLHSGGVFTQCYTPVQKPPSAGLHSDCIAAAGTYCRTTGMPNDESSGQYTVTQTPAVKSVLPGDTVTLSCKVSSAVYTSSNYHYLAWYQQKPGEAPKHLIYYASTLQSGIPTRFSGSGSGTDFTLTISGVQDEDAGDYYCQSFHYPSSRAVFTQCYMPIQNPPSAGLHSDCTAAAGTYCRC</sequence>
<feature type="signal peptide" evidence="1">
    <location>
        <begin position="1"/>
        <end position="32"/>
    </location>
</feature>
<dbReference type="PANTHER" id="PTHR23267">
    <property type="entry name" value="IMMUNOGLOBULIN LIGHT CHAIN"/>
    <property type="match status" value="1"/>
</dbReference>
<accession>A0ABS2XTU8</accession>
<proteinExistence type="predicted"/>
<dbReference type="Proteomes" id="UP001166093">
    <property type="component" value="Unassembled WGS sequence"/>
</dbReference>
<dbReference type="InterPro" id="IPR003599">
    <property type="entry name" value="Ig_sub"/>
</dbReference>
<organism evidence="3 4">
    <name type="scientific">Polyodon spathula</name>
    <name type="common">North American paddlefish</name>
    <name type="synonym">Squalus spathula</name>
    <dbReference type="NCBI Taxonomy" id="7913"/>
    <lineage>
        <taxon>Eukaryota</taxon>
        <taxon>Metazoa</taxon>
        <taxon>Chordata</taxon>
        <taxon>Craniata</taxon>
        <taxon>Vertebrata</taxon>
        <taxon>Euteleostomi</taxon>
        <taxon>Actinopterygii</taxon>
        <taxon>Chondrostei</taxon>
        <taxon>Acipenseriformes</taxon>
        <taxon>Polyodontidae</taxon>
        <taxon>Polyodon</taxon>
    </lineage>
</organism>
<dbReference type="InterPro" id="IPR013106">
    <property type="entry name" value="Ig_V-set"/>
</dbReference>
<comment type="caution">
    <text evidence="3">The sequence shown here is derived from an EMBL/GenBank/DDBJ whole genome shotgun (WGS) entry which is preliminary data.</text>
</comment>
<dbReference type="Gene3D" id="2.60.40.10">
    <property type="entry name" value="Immunoglobulins"/>
    <property type="match status" value="2"/>
</dbReference>
<reference evidence="3" key="1">
    <citation type="journal article" date="2021" name="Cell">
        <title>Tracing the genetic footprints of vertebrate landing in non-teleost ray-finned fishes.</title>
        <authorList>
            <person name="Bi X."/>
            <person name="Wang K."/>
            <person name="Yang L."/>
            <person name="Pan H."/>
            <person name="Jiang H."/>
            <person name="Wei Q."/>
            <person name="Fang M."/>
            <person name="Yu H."/>
            <person name="Zhu C."/>
            <person name="Cai Y."/>
            <person name="He Y."/>
            <person name="Gan X."/>
            <person name="Zeng H."/>
            <person name="Yu D."/>
            <person name="Zhu Y."/>
            <person name="Jiang H."/>
            <person name="Qiu Q."/>
            <person name="Yang H."/>
            <person name="Zhang Y.E."/>
            <person name="Wang W."/>
            <person name="Zhu M."/>
            <person name="He S."/>
            <person name="Zhang G."/>
        </authorList>
    </citation>
    <scope>NUCLEOTIDE SEQUENCE</scope>
    <source>
        <strain evidence="3">Pddl_001</strain>
    </source>
</reference>
<keyword evidence="4" id="KW-1185">Reference proteome</keyword>
<evidence type="ECO:0000313" key="4">
    <source>
        <dbReference type="Proteomes" id="UP001166093"/>
    </source>
</evidence>
<dbReference type="InterPro" id="IPR007110">
    <property type="entry name" value="Ig-like_dom"/>
</dbReference>
<dbReference type="SMART" id="SM00408">
    <property type="entry name" value="IGc2"/>
    <property type="match status" value="2"/>
</dbReference>
<feature type="chain" id="PRO_5046266888" evidence="1">
    <location>
        <begin position="33"/>
        <end position="304"/>
    </location>
</feature>
<dbReference type="InterPro" id="IPR013783">
    <property type="entry name" value="Ig-like_fold"/>
</dbReference>
<dbReference type="InterPro" id="IPR036179">
    <property type="entry name" value="Ig-like_dom_sf"/>
</dbReference>
<evidence type="ECO:0000313" key="3">
    <source>
        <dbReference type="EMBL" id="MBN3277690.1"/>
    </source>
</evidence>
<evidence type="ECO:0000259" key="2">
    <source>
        <dbReference type="PROSITE" id="PS50835"/>
    </source>
</evidence>
<name>A0ABS2XTU8_POLSP</name>
<dbReference type="InterPro" id="IPR050150">
    <property type="entry name" value="IgV_Light_Chain"/>
</dbReference>
<dbReference type="InterPro" id="IPR003598">
    <property type="entry name" value="Ig_sub2"/>
</dbReference>
<gene>
    <name evidence="3" type="primary">Igkv41_1</name>
    <name evidence="3" type="ORF">GTO93_0008115</name>
</gene>
<evidence type="ECO:0000256" key="1">
    <source>
        <dbReference type="SAM" id="SignalP"/>
    </source>
</evidence>
<dbReference type="EMBL" id="JAAWVQ010072595">
    <property type="protein sequence ID" value="MBN3277690.1"/>
    <property type="molecule type" value="Genomic_DNA"/>
</dbReference>
<feature type="domain" description="Ig-like" evidence="2">
    <location>
        <begin position="34"/>
        <end position="127"/>
    </location>
</feature>
<feature type="non-terminal residue" evidence="3">
    <location>
        <position position="304"/>
    </location>
</feature>
<dbReference type="SMART" id="SM00409">
    <property type="entry name" value="IG"/>
    <property type="match status" value="2"/>
</dbReference>
<keyword evidence="1" id="KW-0732">Signal</keyword>
<dbReference type="SUPFAM" id="SSF48726">
    <property type="entry name" value="Immunoglobulin"/>
    <property type="match status" value="2"/>
</dbReference>
<dbReference type="PROSITE" id="PS50835">
    <property type="entry name" value="IG_LIKE"/>
    <property type="match status" value="2"/>
</dbReference>
<feature type="non-terminal residue" evidence="3">
    <location>
        <position position="1"/>
    </location>
</feature>